<proteinExistence type="predicted"/>
<feature type="domain" description="Water stress and hypersensitive response" evidence="2">
    <location>
        <begin position="35"/>
        <end position="156"/>
    </location>
</feature>
<dbReference type="SUPFAM" id="SSF117070">
    <property type="entry name" value="LEA14-like"/>
    <property type="match status" value="1"/>
</dbReference>
<dbReference type="Gene3D" id="2.60.40.1820">
    <property type="match status" value="1"/>
</dbReference>
<feature type="signal peptide" evidence="1">
    <location>
        <begin position="1"/>
        <end position="23"/>
    </location>
</feature>
<organism evidence="3 4">
    <name type="scientific">Ectopseudomonas mendocina</name>
    <name type="common">Pseudomonas mendocina</name>
    <dbReference type="NCBI Taxonomy" id="300"/>
    <lineage>
        <taxon>Bacteria</taxon>
        <taxon>Pseudomonadati</taxon>
        <taxon>Pseudomonadota</taxon>
        <taxon>Gammaproteobacteria</taxon>
        <taxon>Pseudomonadales</taxon>
        <taxon>Pseudomonadaceae</taxon>
        <taxon>Ectopseudomonas</taxon>
    </lineage>
</organism>
<protein>
    <submittedName>
        <fullName evidence="3">LEA type 2 family protein</fullName>
    </submittedName>
</protein>
<evidence type="ECO:0000259" key="2">
    <source>
        <dbReference type="SMART" id="SM00769"/>
    </source>
</evidence>
<evidence type="ECO:0000256" key="1">
    <source>
        <dbReference type="SAM" id="SignalP"/>
    </source>
</evidence>
<evidence type="ECO:0000313" key="3">
    <source>
        <dbReference type="EMBL" id="WXL26785.1"/>
    </source>
</evidence>
<keyword evidence="1" id="KW-0732">Signal</keyword>
<dbReference type="Pfam" id="PF03168">
    <property type="entry name" value="LEA_2"/>
    <property type="match status" value="1"/>
</dbReference>
<dbReference type="Proteomes" id="UP001476583">
    <property type="component" value="Chromosome"/>
</dbReference>
<name>A0ABZ2RK41_ECTME</name>
<dbReference type="InterPro" id="IPR004864">
    <property type="entry name" value="LEA_2"/>
</dbReference>
<accession>A0ABZ2RK41</accession>
<keyword evidence="4" id="KW-1185">Reference proteome</keyword>
<gene>
    <name evidence="3" type="ORF">WG219_04700</name>
</gene>
<dbReference type="EMBL" id="CP148074">
    <property type="protein sequence ID" value="WXL26785.1"/>
    <property type="molecule type" value="Genomic_DNA"/>
</dbReference>
<feature type="chain" id="PRO_5046803089" evidence="1">
    <location>
        <begin position="24"/>
        <end position="161"/>
    </location>
</feature>
<dbReference type="InterPro" id="IPR013990">
    <property type="entry name" value="WHy-dom"/>
</dbReference>
<evidence type="ECO:0000313" key="4">
    <source>
        <dbReference type="Proteomes" id="UP001476583"/>
    </source>
</evidence>
<reference evidence="3 4" key="1">
    <citation type="submission" date="2024-03" db="EMBL/GenBank/DDBJ databases">
        <title>Complete genome of BD2.</title>
        <authorList>
            <person name="Cao G."/>
        </authorList>
    </citation>
    <scope>NUCLEOTIDE SEQUENCE [LARGE SCALE GENOMIC DNA]</scope>
    <source>
        <strain evidence="3 4">BD2</strain>
    </source>
</reference>
<sequence>MPFLQPRSLLTLCLITLMSLLSACSTLTPSDPPRIQLVNVEPLPGEGLEMRFAITLRVQNPNDRAISFNGIALDLKVNNQPLLSGVSDQSGEVPRYGETLVRIPLTLSAYSALRQAWAVSNNPNLQKGLPYELSGKLGGGLLGTVRFKEKGLMDWPQTPAR</sequence>
<dbReference type="PROSITE" id="PS51257">
    <property type="entry name" value="PROKAR_LIPOPROTEIN"/>
    <property type="match status" value="1"/>
</dbReference>
<dbReference type="SMART" id="SM00769">
    <property type="entry name" value="WHy"/>
    <property type="match status" value="1"/>
</dbReference>